<dbReference type="InParanoid" id="A0A6J1X8Y9"/>
<protein>
    <submittedName>
        <fullName evidence="3">PAXIP1-associated glutamate-rich protein 1</fullName>
    </submittedName>
</protein>
<dbReference type="GO" id="GO:1902808">
    <property type="term" value="P:positive regulation of cell cycle G1/S phase transition"/>
    <property type="evidence" value="ECO:0007669"/>
    <property type="project" value="TreeGrafter"/>
</dbReference>
<dbReference type="Proteomes" id="UP001652740">
    <property type="component" value="Unplaced"/>
</dbReference>
<dbReference type="GO" id="GO:0030331">
    <property type="term" value="F:nuclear estrogen receptor binding"/>
    <property type="evidence" value="ECO:0007669"/>
    <property type="project" value="TreeGrafter"/>
</dbReference>
<keyword evidence="2" id="KW-1185">Reference proteome</keyword>
<dbReference type="InterPro" id="IPR028213">
    <property type="entry name" value="PA1"/>
</dbReference>
<dbReference type="GeneID" id="113522688"/>
<feature type="region of interest" description="Disordered" evidence="1">
    <location>
        <begin position="132"/>
        <end position="153"/>
    </location>
</feature>
<gene>
    <name evidence="3" type="primary">LOC113522688</name>
</gene>
<dbReference type="AlphaFoldDB" id="A0A6J1X8Y9"/>
<dbReference type="GO" id="GO:0033148">
    <property type="term" value="P:positive regulation of intracellular estrogen receptor signaling pathway"/>
    <property type="evidence" value="ECO:0007669"/>
    <property type="project" value="TreeGrafter"/>
</dbReference>
<dbReference type="PANTHER" id="PTHR28467">
    <property type="entry name" value="PAXIP1-ASSOCIATED GLUTAMATE-RICH PROTEIN 1"/>
    <property type="match status" value="1"/>
</dbReference>
<sequence length="153" mass="17230">MGTPELQEDDWELPCSDEELSKAGVIIGKSWMPDPTELEELYKNIEKSGTLSLEWKCPGRRAPSPVPVSKANQPEMPVSPVREEKSDFDFMDEVNSLNLRVRREGEDTLRGSAKKKTTSFDGILSNMIRHKRIEQMEKQANTPISNAPSTKPS</sequence>
<evidence type="ECO:0000313" key="3">
    <source>
        <dbReference type="RefSeq" id="XP_026764257.2"/>
    </source>
</evidence>
<evidence type="ECO:0000256" key="1">
    <source>
        <dbReference type="SAM" id="MobiDB-lite"/>
    </source>
</evidence>
<feature type="region of interest" description="Disordered" evidence="1">
    <location>
        <begin position="56"/>
        <end position="86"/>
    </location>
</feature>
<proteinExistence type="predicted"/>
<evidence type="ECO:0000313" key="2">
    <source>
        <dbReference type="Proteomes" id="UP001652740"/>
    </source>
</evidence>
<organism evidence="2 3">
    <name type="scientific">Galleria mellonella</name>
    <name type="common">Greater wax moth</name>
    <dbReference type="NCBI Taxonomy" id="7137"/>
    <lineage>
        <taxon>Eukaryota</taxon>
        <taxon>Metazoa</taxon>
        <taxon>Ecdysozoa</taxon>
        <taxon>Arthropoda</taxon>
        <taxon>Hexapoda</taxon>
        <taxon>Insecta</taxon>
        <taxon>Pterygota</taxon>
        <taxon>Neoptera</taxon>
        <taxon>Endopterygota</taxon>
        <taxon>Lepidoptera</taxon>
        <taxon>Glossata</taxon>
        <taxon>Ditrysia</taxon>
        <taxon>Pyraloidea</taxon>
        <taxon>Pyralidae</taxon>
        <taxon>Galleriinae</taxon>
        <taxon>Galleria</taxon>
    </lineage>
</organism>
<accession>A0A6J1X8Y9</accession>
<dbReference type="Pfam" id="PF15364">
    <property type="entry name" value="PAXIP1_C"/>
    <property type="match status" value="1"/>
</dbReference>
<dbReference type="FunCoup" id="A0A6J1X8Y9">
    <property type="interactions" value="9"/>
</dbReference>
<dbReference type="RefSeq" id="XP_026764257.2">
    <property type="nucleotide sequence ID" value="XM_026908456.3"/>
</dbReference>
<reference evidence="3" key="1">
    <citation type="submission" date="2025-08" db="UniProtKB">
        <authorList>
            <consortium name="RefSeq"/>
        </authorList>
    </citation>
    <scope>IDENTIFICATION</scope>
    <source>
        <tissue evidence="3">Whole larvae</tissue>
    </source>
</reference>
<feature type="compositionally biased region" description="Polar residues" evidence="1">
    <location>
        <begin position="138"/>
        <end position="153"/>
    </location>
</feature>
<name>A0A6J1X8Y9_GALME</name>
<dbReference type="GO" id="GO:0044666">
    <property type="term" value="C:MLL3/4 complex"/>
    <property type="evidence" value="ECO:0007669"/>
    <property type="project" value="TreeGrafter"/>
</dbReference>
<dbReference type="KEGG" id="gmw:113522688"/>
<dbReference type="PANTHER" id="PTHR28467:SF1">
    <property type="entry name" value="PAXIP1-ASSOCIATED GLUTAMATE-RICH PROTEIN 1"/>
    <property type="match status" value="1"/>
</dbReference>